<protein>
    <submittedName>
        <fullName evidence="5">DNA-binding CsgD family transcriptional regulator</fullName>
    </submittedName>
</protein>
<evidence type="ECO:0000256" key="1">
    <source>
        <dbReference type="ARBA" id="ARBA00023015"/>
    </source>
</evidence>
<comment type="caution">
    <text evidence="5">The sequence shown here is derived from an EMBL/GenBank/DDBJ whole genome shotgun (WGS) entry which is preliminary data.</text>
</comment>
<keyword evidence="3" id="KW-0804">Transcription</keyword>
<keyword evidence="2 5" id="KW-0238">DNA-binding</keyword>
<dbReference type="Proteomes" id="UP001262754">
    <property type="component" value="Unassembled WGS sequence"/>
</dbReference>
<proteinExistence type="predicted"/>
<dbReference type="RefSeq" id="WP_057182086.1">
    <property type="nucleotide sequence ID" value="NZ_BMLD01000009.1"/>
</dbReference>
<dbReference type="InterPro" id="IPR036388">
    <property type="entry name" value="WH-like_DNA-bd_sf"/>
</dbReference>
<keyword evidence="1" id="KW-0805">Transcription regulation</keyword>
<evidence type="ECO:0000256" key="2">
    <source>
        <dbReference type="ARBA" id="ARBA00023125"/>
    </source>
</evidence>
<dbReference type="PRINTS" id="PR00038">
    <property type="entry name" value="HTHLUXR"/>
</dbReference>
<feature type="domain" description="HTH luxR-type" evidence="4">
    <location>
        <begin position="127"/>
        <end position="192"/>
    </location>
</feature>
<dbReference type="PROSITE" id="PS50043">
    <property type="entry name" value="HTH_LUXR_2"/>
    <property type="match status" value="1"/>
</dbReference>
<evidence type="ECO:0000313" key="5">
    <source>
        <dbReference type="EMBL" id="MDR6533040.1"/>
    </source>
</evidence>
<evidence type="ECO:0000259" key="4">
    <source>
        <dbReference type="PROSITE" id="PS50043"/>
    </source>
</evidence>
<dbReference type="SUPFAM" id="SSF46894">
    <property type="entry name" value="C-terminal effector domain of the bipartite response regulators"/>
    <property type="match status" value="1"/>
</dbReference>
<dbReference type="SMART" id="SM00421">
    <property type="entry name" value="HTH_LUXR"/>
    <property type="match status" value="1"/>
</dbReference>
<keyword evidence="6" id="KW-1185">Reference proteome</keyword>
<dbReference type="PANTHER" id="PTHR44688">
    <property type="entry name" value="DNA-BINDING TRANSCRIPTIONAL ACTIVATOR DEVR_DOSR"/>
    <property type="match status" value="1"/>
</dbReference>
<sequence length="193" mass="21923">MDGTHSLAALRDFEIIRFCLDEDEVARIVVDPQGLLLWRSRAAAILLLHGDCPLVDRAGKLGGVDRRTQQFLNERLDEAFAGEEICQFIETDQERRFLLRMRPVDEDGERAVVITLKDFEAPVHIPRLERLFGLSAMEARILQLIIEGASAERIADSKAISILTVRTHIKHIHSKMDVRSKEEILAMIVKIFA</sequence>
<dbReference type="InterPro" id="IPR016032">
    <property type="entry name" value="Sig_transdc_resp-reg_C-effctor"/>
</dbReference>
<dbReference type="EMBL" id="JAVDRL010000011">
    <property type="protein sequence ID" value="MDR6533040.1"/>
    <property type="molecule type" value="Genomic_DNA"/>
</dbReference>
<name>A0ABU1N4N8_9CAUL</name>
<dbReference type="GO" id="GO:0003677">
    <property type="term" value="F:DNA binding"/>
    <property type="evidence" value="ECO:0007669"/>
    <property type="project" value="UniProtKB-KW"/>
</dbReference>
<reference evidence="5 6" key="1">
    <citation type="submission" date="2023-07" db="EMBL/GenBank/DDBJ databases">
        <title>Sorghum-associated microbial communities from plants grown in Nebraska, USA.</title>
        <authorList>
            <person name="Schachtman D."/>
        </authorList>
    </citation>
    <scope>NUCLEOTIDE SEQUENCE [LARGE SCALE GENOMIC DNA]</scope>
    <source>
        <strain evidence="5 6">DS2154</strain>
    </source>
</reference>
<accession>A0ABU1N4N8</accession>
<evidence type="ECO:0000313" key="6">
    <source>
        <dbReference type="Proteomes" id="UP001262754"/>
    </source>
</evidence>
<dbReference type="Pfam" id="PF00196">
    <property type="entry name" value="GerE"/>
    <property type="match status" value="1"/>
</dbReference>
<dbReference type="Gene3D" id="1.10.10.10">
    <property type="entry name" value="Winged helix-like DNA-binding domain superfamily/Winged helix DNA-binding domain"/>
    <property type="match status" value="1"/>
</dbReference>
<dbReference type="InterPro" id="IPR000792">
    <property type="entry name" value="Tscrpt_reg_LuxR_C"/>
</dbReference>
<gene>
    <name evidence="5" type="ORF">J2800_003801</name>
</gene>
<organism evidence="5 6">
    <name type="scientific">Caulobacter rhizosphaerae</name>
    <dbReference type="NCBI Taxonomy" id="2010972"/>
    <lineage>
        <taxon>Bacteria</taxon>
        <taxon>Pseudomonadati</taxon>
        <taxon>Pseudomonadota</taxon>
        <taxon>Alphaproteobacteria</taxon>
        <taxon>Caulobacterales</taxon>
        <taxon>Caulobacteraceae</taxon>
        <taxon>Caulobacter</taxon>
    </lineage>
</organism>
<evidence type="ECO:0000256" key="3">
    <source>
        <dbReference type="ARBA" id="ARBA00023163"/>
    </source>
</evidence>
<dbReference type="PANTHER" id="PTHR44688:SF16">
    <property type="entry name" value="DNA-BINDING TRANSCRIPTIONAL ACTIVATOR DEVR_DOSR"/>
    <property type="match status" value="1"/>
</dbReference>